<dbReference type="SUPFAM" id="SSF56349">
    <property type="entry name" value="DNA breaking-rejoining enzymes"/>
    <property type="match status" value="1"/>
</dbReference>
<protein>
    <submittedName>
        <fullName evidence="2">Uncharacterized protein</fullName>
    </submittedName>
</protein>
<gene>
    <name evidence="2" type="ORF">I9054_022855</name>
</gene>
<dbReference type="Proteomes" id="UP000644140">
    <property type="component" value="Plasmid unnamed"/>
</dbReference>
<name>A0A7T4PB43_ACIBZ</name>
<feature type="region of interest" description="Disordered" evidence="1">
    <location>
        <begin position="250"/>
        <end position="277"/>
    </location>
</feature>
<dbReference type="GO" id="GO:0003677">
    <property type="term" value="F:DNA binding"/>
    <property type="evidence" value="ECO:0007669"/>
    <property type="project" value="InterPro"/>
</dbReference>
<evidence type="ECO:0000256" key="1">
    <source>
        <dbReference type="SAM" id="MobiDB-lite"/>
    </source>
</evidence>
<dbReference type="InterPro" id="IPR011010">
    <property type="entry name" value="DNA_brk_join_enz"/>
</dbReference>
<accession>A0A7T4PB43</accession>
<feature type="compositionally biased region" description="Basic residues" evidence="1">
    <location>
        <begin position="250"/>
        <end position="265"/>
    </location>
</feature>
<evidence type="ECO:0000313" key="3">
    <source>
        <dbReference type="Proteomes" id="UP000644140"/>
    </source>
</evidence>
<proteinExistence type="predicted"/>
<dbReference type="Gene3D" id="1.10.443.10">
    <property type="entry name" value="Intergrase catalytic core"/>
    <property type="match status" value="1"/>
</dbReference>
<sequence>MAKVQSLENYLQSHLTAETQECEKLNKADKSDSDKLRVNFAILYLQLQQTVTFTEFSELSVDDLLQIEKLKLNAAKVYTSIVSARQLGKDYLFAAFTYFATYVSEQLDETGYLLLRVSYLFYKQYQAICPLTASDAKQKEICDLLRYICKPLVELSLQQQEESSEESSEESDSRRLLQRYLDFMLNLVQFNKEIYENWTEFIQDFSLKEKKFSNYLRALTIIFKRLADKKIVYRKIHRKIRRKRILQRIKAKKRKPRKPRPKKLKPVPDWPSQEEEVEKDYPSQGKITLSYFPADITFDPWIVIDEEGEIDAIEQGWQIETTDPGTGRFFRFVNEYATHMLRHRQRRLQPLVTNSYYMSQDVIQHLFYLLNGELNSQDPDSSAMAAACLLSLSSGLSPVALLNYEQLIEKGVLLKTGSAKRTEYQVRLYLAITQQKNESLMPHQLNHMVSHELYLSSSWFEYLHLRCSTSPVTVQEVNQYLKKCIAGQQLGSITVEKLQAQLYFHVFHHTFNEYIAHVLSGKDSSHDLPGSFYGGVAKKQLNEKYRIYLNTLCRPDTEAGIKIVEQQFESSSEADTTRLGSQLALTPDFVSDFFQQLHKVCHEKIQLHQHLIERINAYSLWMWHISLLCLTRRPQEHLLGECSAYDLDLRLLYVNDKKNSQSRKDGRFIPLAKFFTQAFKHYLDFLNSVVTHYADLLKFVFKKNFTLEDLFGKVIVYPGSLPVTAQAWDSPKIRIKPLSRAWVNEALSRYASAPIYNNWLRHFAMNMLMDHGVAFNVIQALYGHDQRDQELFYRYSSASLYQYICHVSQGIDEMIKILQVEHLSSPMPKKDKAHDKA</sequence>
<dbReference type="AlphaFoldDB" id="A0A7T4PB43"/>
<reference evidence="2" key="1">
    <citation type="submission" date="2022-02" db="EMBL/GenBank/DDBJ databases">
        <title>Characterization of Tn125 harboring carbapenem-resistant Acinetobacter bereziniae clinical isolates.</title>
        <authorList>
            <person name="Wong N.-K."/>
            <person name="Pan Q."/>
        </authorList>
    </citation>
    <scope>NUCLEOTIDE SEQUENCE</scope>
    <source>
        <strain evidence="2">GD03393</strain>
        <plasmid evidence="2">unnamed</plasmid>
    </source>
</reference>
<dbReference type="RefSeq" id="WP_169041057.1">
    <property type="nucleotide sequence ID" value="NZ_CP066122.1"/>
</dbReference>
<organism evidence="2 3">
    <name type="scientific">Acinetobacter bereziniae</name>
    <name type="common">Acinetobacter genomosp. 10</name>
    <dbReference type="NCBI Taxonomy" id="106648"/>
    <lineage>
        <taxon>Bacteria</taxon>
        <taxon>Pseudomonadati</taxon>
        <taxon>Pseudomonadota</taxon>
        <taxon>Gammaproteobacteria</taxon>
        <taxon>Moraxellales</taxon>
        <taxon>Moraxellaceae</taxon>
        <taxon>Acinetobacter</taxon>
    </lineage>
</organism>
<dbReference type="GO" id="GO:0006310">
    <property type="term" value="P:DNA recombination"/>
    <property type="evidence" value="ECO:0007669"/>
    <property type="project" value="InterPro"/>
</dbReference>
<evidence type="ECO:0000313" key="2">
    <source>
        <dbReference type="EMBL" id="UUO00133.1"/>
    </source>
</evidence>
<geneLocation type="plasmid" evidence="2 3">
    <name>unnamed</name>
</geneLocation>
<keyword evidence="2" id="KW-0614">Plasmid</keyword>
<dbReference type="GO" id="GO:0015074">
    <property type="term" value="P:DNA integration"/>
    <property type="evidence" value="ECO:0007669"/>
    <property type="project" value="InterPro"/>
</dbReference>
<dbReference type="InterPro" id="IPR013762">
    <property type="entry name" value="Integrase-like_cat_sf"/>
</dbReference>
<dbReference type="EMBL" id="CP092086">
    <property type="protein sequence ID" value="UUO00133.1"/>
    <property type="molecule type" value="Genomic_DNA"/>
</dbReference>